<dbReference type="PANTHER" id="PTHR43669:SF3">
    <property type="entry name" value="ALCOHOL DEHYDROGENASE, PUTATIVE (AFU_ORTHOLOGUE AFUA_3G03445)-RELATED"/>
    <property type="match status" value="1"/>
</dbReference>
<dbReference type="FunFam" id="3.40.50.720:FF:000084">
    <property type="entry name" value="Short-chain dehydrogenase reductase"/>
    <property type="match status" value="1"/>
</dbReference>
<dbReference type="Pfam" id="PF13561">
    <property type="entry name" value="adh_short_C2"/>
    <property type="match status" value="1"/>
</dbReference>
<dbReference type="PROSITE" id="PS00061">
    <property type="entry name" value="ADH_SHORT"/>
    <property type="match status" value="1"/>
</dbReference>
<dbReference type="PRINTS" id="PR00081">
    <property type="entry name" value="GDHRDH"/>
</dbReference>
<gene>
    <name evidence="4" type="ORF">UFOPK3174_01545</name>
    <name evidence="5" type="ORF">UFOPK3287_00706</name>
</gene>
<dbReference type="InterPro" id="IPR020904">
    <property type="entry name" value="Sc_DH/Rdtase_CS"/>
</dbReference>
<dbReference type="PANTHER" id="PTHR43669">
    <property type="entry name" value="5-KETO-D-GLUCONATE 5-REDUCTASE"/>
    <property type="match status" value="1"/>
</dbReference>
<name>A0A6J7AM34_9ZZZZ</name>
<comment type="similarity">
    <text evidence="1">Belongs to the short-chain dehydrogenases/reductases (SDR) family.</text>
</comment>
<organism evidence="4">
    <name type="scientific">freshwater metagenome</name>
    <dbReference type="NCBI Taxonomy" id="449393"/>
    <lineage>
        <taxon>unclassified sequences</taxon>
        <taxon>metagenomes</taxon>
        <taxon>ecological metagenomes</taxon>
    </lineage>
</organism>
<dbReference type="EMBL" id="CAFBJH010000037">
    <property type="protein sequence ID" value="CAB4850140.1"/>
    <property type="molecule type" value="Genomic_DNA"/>
</dbReference>
<reference evidence="4" key="1">
    <citation type="submission" date="2020-05" db="EMBL/GenBank/DDBJ databases">
        <authorList>
            <person name="Chiriac C."/>
            <person name="Salcher M."/>
            <person name="Ghai R."/>
            <person name="Kavagutti S V."/>
        </authorList>
    </citation>
    <scope>NUCLEOTIDE SEQUENCE</scope>
</reference>
<dbReference type="SMART" id="SM00822">
    <property type="entry name" value="PKS_KR"/>
    <property type="match status" value="1"/>
</dbReference>
<evidence type="ECO:0000259" key="3">
    <source>
        <dbReference type="SMART" id="SM00822"/>
    </source>
</evidence>
<dbReference type="CDD" id="cd05233">
    <property type="entry name" value="SDR_c"/>
    <property type="match status" value="1"/>
</dbReference>
<evidence type="ECO:0000256" key="2">
    <source>
        <dbReference type="ARBA" id="ARBA00023002"/>
    </source>
</evidence>
<dbReference type="InterPro" id="IPR057326">
    <property type="entry name" value="KR_dom"/>
</dbReference>
<accession>A0A6J7AM34</accession>
<dbReference type="GO" id="GO:0016491">
    <property type="term" value="F:oxidoreductase activity"/>
    <property type="evidence" value="ECO:0007669"/>
    <property type="project" value="UniProtKB-KW"/>
</dbReference>
<evidence type="ECO:0000313" key="5">
    <source>
        <dbReference type="EMBL" id="CAB4850140.1"/>
    </source>
</evidence>
<proteinExistence type="inferred from homology"/>
<keyword evidence="2" id="KW-0560">Oxidoreductase</keyword>
<feature type="domain" description="Ketoreductase" evidence="3">
    <location>
        <begin position="6"/>
        <end position="197"/>
    </location>
</feature>
<dbReference type="InterPro" id="IPR036291">
    <property type="entry name" value="NAD(P)-bd_dom_sf"/>
</dbReference>
<dbReference type="PRINTS" id="PR00080">
    <property type="entry name" value="SDRFAMILY"/>
</dbReference>
<evidence type="ECO:0000313" key="4">
    <source>
        <dbReference type="EMBL" id="CAB4833857.1"/>
    </source>
</evidence>
<dbReference type="InterPro" id="IPR002347">
    <property type="entry name" value="SDR_fam"/>
</dbReference>
<protein>
    <submittedName>
        <fullName evidence="4">Unannotated protein</fullName>
    </submittedName>
</protein>
<dbReference type="Gene3D" id="3.40.50.720">
    <property type="entry name" value="NAD(P)-binding Rossmann-like Domain"/>
    <property type="match status" value="1"/>
</dbReference>
<dbReference type="SUPFAM" id="SSF51735">
    <property type="entry name" value="NAD(P)-binding Rossmann-fold domains"/>
    <property type="match status" value="1"/>
</dbReference>
<dbReference type="EMBL" id="CAFABH010000057">
    <property type="protein sequence ID" value="CAB4833857.1"/>
    <property type="molecule type" value="Genomic_DNA"/>
</dbReference>
<dbReference type="AlphaFoldDB" id="A0A6J7AM34"/>
<evidence type="ECO:0000256" key="1">
    <source>
        <dbReference type="ARBA" id="ARBA00006484"/>
    </source>
</evidence>
<sequence length="247" mass="25782">MDFTGKVVLITGAGRGIGRATALKFASHGAKVVVTDIVEANVKSVAEEINSTGGKALGLVLDVTDLASWKSVADRVHADFGTVSVVHNNAYIAILKPADETTPEEWDKQFAVNMGAIHKSLIVFVEDLRANKGAIVNTSSVHAKIGLFNYSAYAAAKGGIVSLSNQLAVQYGPDIRVNSVLPGPIMTAAWDGVPQSYIDSLSAMQPLRRVGQPEEVAAAVCFLASSEASFITGASLLVDGGFTVSHG</sequence>